<proteinExistence type="predicted"/>
<keyword evidence="2" id="KW-1185">Reference proteome</keyword>
<organism evidence="1 2">
    <name type="scientific">Steinernema carpocapsae</name>
    <name type="common">Entomopathogenic nematode</name>
    <dbReference type="NCBI Taxonomy" id="34508"/>
    <lineage>
        <taxon>Eukaryota</taxon>
        <taxon>Metazoa</taxon>
        <taxon>Ecdysozoa</taxon>
        <taxon>Nematoda</taxon>
        <taxon>Chromadorea</taxon>
        <taxon>Rhabditida</taxon>
        <taxon>Tylenchina</taxon>
        <taxon>Panagrolaimomorpha</taxon>
        <taxon>Strongyloidoidea</taxon>
        <taxon>Steinernematidae</taxon>
        <taxon>Steinernema</taxon>
    </lineage>
</organism>
<dbReference type="EMBL" id="AZBU02000013">
    <property type="protein sequence ID" value="TKR58620.1"/>
    <property type="molecule type" value="Genomic_DNA"/>
</dbReference>
<reference evidence="1 2" key="2">
    <citation type="journal article" date="2019" name="G3 (Bethesda)">
        <title>Hybrid Assembly of the Genome of the Entomopathogenic Nematode Steinernema carpocapsae Identifies the X-Chromosome.</title>
        <authorList>
            <person name="Serra L."/>
            <person name="Macchietto M."/>
            <person name="Macias-Munoz A."/>
            <person name="McGill C.J."/>
            <person name="Rodriguez I.M."/>
            <person name="Rodriguez B."/>
            <person name="Murad R."/>
            <person name="Mortazavi A."/>
        </authorList>
    </citation>
    <scope>NUCLEOTIDE SEQUENCE [LARGE SCALE GENOMIC DNA]</scope>
    <source>
        <strain evidence="1 2">ALL</strain>
    </source>
</reference>
<accession>A0A4U5LRK6</accession>
<name>A0A4U5LRK6_STECR</name>
<protein>
    <submittedName>
        <fullName evidence="1">Uncharacterized protein</fullName>
    </submittedName>
</protein>
<sequence>MGHGIKHKQLAAVAKEAMGWRKVTTKIRGRKMDKKRRNGEWNQMQVEVAIAEDYDRWGEKKEKQLNGFKEVINKIHGV</sequence>
<evidence type="ECO:0000313" key="2">
    <source>
        <dbReference type="Proteomes" id="UP000298663"/>
    </source>
</evidence>
<evidence type="ECO:0000313" key="1">
    <source>
        <dbReference type="EMBL" id="TKR58620.1"/>
    </source>
</evidence>
<comment type="caution">
    <text evidence="1">The sequence shown here is derived from an EMBL/GenBank/DDBJ whole genome shotgun (WGS) entry which is preliminary data.</text>
</comment>
<gene>
    <name evidence="1" type="ORF">L596_030042</name>
</gene>
<reference evidence="1 2" key="1">
    <citation type="journal article" date="2015" name="Genome Biol.">
        <title>Comparative genomics of Steinernema reveals deeply conserved gene regulatory networks.</title>
        <authorList>
            <person name="Dillman A.R."/>
            <person name="Macchietto M."/>
            <person name="Porter C.F."/>
            <person name="Rogers A."/>
            <person name="Williams B."/>
            <person name="Antoshechkin I."/>
            <person name="Lee M.M."/>
            <person name="Goodwin Z."/>
            <person name="Lu X."/>
            <person name="Lewis E.E."/>
            <person name="Goodrich-Blair H."/>
            <person name="Stock S.P."/>
            <person name="Adams B.J."/>
            <person name="Sternberg P.W."/>
            <person name="Mortazavi A."/>
        </authorList>
    </citation>
    <scope>NUCLEOTIDE SEQUENCE [LARGE SCALE GENOMIC DNA]</scope>
    <source>
        <strain evidence="1 2">ALL</strain>
    </source>
</reference>
<dbReference type="AlphaFoldDB" id="A0A4U5LRK6"/>
<dbReference type="Proteomes" id="UP000298663">
    <property type="component" value="Unassembled WGS sequence"/>
</dbReference>